<dbReference type="InterPro" id="IPR036291">
    <property type="entry name" value="NAD(P)-bd_dom_sf"/>
</dbReference>
<keyword evidence="1" id="KW-0521">NADP</keyword>
<dbReference type="Gene3D" id="3.40.50.720">
    <property type="entry name" value="NAD(P)-binding Rossmann-like Domain"/>
    <property type="match status" value="1"/>
</dbReference>
<proteinExistence type="predicted"/>
<evidence type="ECO:0000256" key="2">
    <source>
        <dbReference type="ARBA" id="ARBA00023002"/>
    </source>
</evidence>
<comment type="caution">
    <text evidence="3">The sequence shown here is derived from an EMBL/GenBank/DDBJ whole genome shotgun (WGS) entry which is preliminary data.</text>
</comment>
<dbReference type="PANTHER" id="PTHR43296">
    <property type="entry name" value="PEROXISOMAL 2,4-DIENOYL-COA REDUCTASE"/>
    <property type="match status" value="1"/>
</dbReference>
<reference evidence="4" key="1">
    <citation type="journal article" date="2019" name="Int. J. Syst. Evol. Microbiol.">
        <title>The Global Catalogue of Microorganisms (GCM) 10K type strain sequencing project: providing services to taxonomists for standard genome sequencing and annotation.</title>
        <authorList>
            <consortium name="The Broad Institute Genomics Platform"/>
            <consortium name="The Broad Institute Genome Sequencing Center for Infectious Disease"/>
            <person name="Wu L."/>
            <person name="Ma J."/>
        </authorList>
    </citation>
    <scope>NUCLEOTIDE SEQUENCE [LARGE SCALE GENOMIC DNA]</scope>
    <source>
        <strain evidence="4">KCTC 42964</strain>
    </source>
</reference>
<protein>
    <submittedName>
        <fullName evidence="3">SDR family oxidoreductase</fullName>
    </submittedName>
</protein>
<dbReference type="EMBL" id="JBHRTR010000023">
    <property type="protein sequence ID" value="MFC3227423.1"/>
    <property type="molecule type" value="Genomic_DNA"/>
</dbReference>
<dbReference type="PANTHER" id="PTHR43296:SF2">
    <property type="entry name" value="PEROXISOMAL 2,4-DIENOYL-COA REDUCTASE [(3E)-ENOYL-COA-PRODUCING]"/>
    <property type="match status" value="1"/>
</dbReference>
<organism evidence="3 4">
    <name type="scientific">Marinibaculum pumilum</name>
    <dbReference type="NCBI Taxonomy" id="1766165"/>
    <lineage>
        <taxon>Bacteria</taxon>
        <taxon>Pseudomonadati</taxon>
        <taxon>Pseudomonadota</taxon>
        <taxon>Alphaproteobacteria</taxon>
        <taxon>Rhodospirillales</taxon>
        <taxon>Rhodospirillaceae</taxon>
        <taxon>Marinibaculum</taxon>
    </lineage>
</organism>
<keyword evidence="4" id="KW-1185">Reference proteome</keyword>
<dbReference type="Proteomes" id="UP001595528">
    <property type="component" value="Unassembled WGS sequence"/>
</dbReference>
<name>A0ABV7KYE9_9PROT</name>
<dbReference type="SUPFAM" id="SSF51735">
    <property type="entry name" value="NAD(P)-binding Rossmann-fold domains"/>
    <property type="match status" value="1"/>
</dbReference>
<evidence type="ECO:0000313" key="4">
    <source>
        <dbReference type="Proteomes" id="UP001595528"/>
    </source>
</evidence>
<accession>A0ABV7KYE9</accession>
<dbReference type="RefSeq" id="WP_379899591.1">
    <property type="nucleotide sequence ID" value="NZ_JBHRTR010000023.1"/>
</dbReference>
<evidence type="ECO:0000256" key="1">
    <source>
        <dbReference type="ARBA" id="ARBA00022857"/>
    </source>
</evidence>
<dbReference type="NCBIfam" id="NF005752">
    <property type="entry name" value="PRK07576.1"/>
    <property type="match status" value="1"/>
</dbReference>
<gene>
    <name evidence="3" type="ORF">ACFOGJ_09290</name>
</gene>
<dbReference type="PRINTS" id="PR00081">
    <property type="entry name" value="GDHRDH"/>
</dbReference>
<dbReference type="InterPro" id="IPR045017">
    <property type="entry name" value="DECR2-like"/>
</dbReference>
<dbReference type="InterPro" id="IPR002347">
    <property type="entry name" value="SDR_fam"/>
</dbReference>
<keyword evidence="2" id="KW-0560">Oxidoreductase</keyword>
<dbReference type="Pfam" id="PF13561">
    <property type="entry name" value="adh_short_C2"/>
    <property type="match status" value="1"/>
</dbReference>
<evidence type="ECO:0000313" key="3">
    <source>
        <dbReference type="EMBL" id="MFC3227423.1"/>
    </source>
</evidence>
<sequence>MTDSPFRFDGAHVFVAGGTSGINLGIALGFARAGAKVAVMSRDEAKVAAAQEELRAAQAAGGGDGDALGFAADVRDYAAVSGALQASHDAFGDIDVLVSGAAGNFVAPATGMSSNGFRVVVEIDLMGTFHVMRAAHQYLTKPGASVINISAPQAYVPMMLQSHVCAAKAGIDMLTRTLAMEWARDGIRVNSISPGPIADTEGMRRLAPTPEAEAASKAAVPLGRWGEKSEIAGVAQFLSSPMAAYITGVILPVDGGNAIGPYNPKALDQFQEMGIAGRNG</sequence>